<protein>
    <submittedName>
        <fullName evidence="3">Uncharacterized protein</fullName>
    </submittedName>
</protein>
<dbReference type="Proteomes" id="UP000604825">
    <property type="component" value="Unassembled WGS sequence"/>
</dbReference>
<accession>A0A811S0V1</accession>
<feature type="compositionally biased region" description="Low complexity" evidence="1">
    <location>
        <begin position="82"/>
        <end position="99"/>
    </location>
</feature>
<dbReference type="PANTHER" id="PTHR31762">
    <property type="entry name" value="FAS-BINDING FACTOR-LIKE PROTEIN"/>
    <property type="match status" value="1"/>
</dbReference>
<organism evidence="3 4">
    <name type="scientific">Miscanthus lutarioriparius</name>
    <dbReference type="NCBI Taxonomy" id="422564"/>
    <lineage>
        <taxon>Eukaryota</taxon>
        <taxon>Viridiplantae</taxon>
        <taxon>Streptophyta</taxon>
        <taxon>Embryophyta</taxon>
        <taxon>Tracheophyta</taxon>
        <taxon>Spermatophyta</taxon>
        <taxon>Magnoliopsida</taxon>
        <taxon>Liliopsida</taxon>
        <taxon>Poales</taxon>
        <taxon>Poaceae</taxon>
        <taxon>PACMAD clade</taxon>
        <taxon>Panicoideae</taxon>
        <taxon>Andropogonodae</taxon>
        <taxon>Andropogoneae</taxon>
        <taxon>Saccharinae</taxon>
        <taxon>Miscanthus</taxon>
    </lineage>
</organism>
<dbReference type="OrthoDB" id="2014962at2759"/>
<comment type="caution">
    <text evidence="3">The sequence shown here is derived from an EMBL/GenBank/DDBJ whole genome shotgun (WGS) entry which is preliminary data.</text>
</comment>
<keyword evidence="2" id="KW-0812">Transmembrane</keyword>
<dbReference type="EMBL" id="CAJGYO010000017">
    <property type="protein sequence ID" value="CAD6334628.1"/>
    <property type="molecule type" value="Genomic_DNA"/>
</dbReference>
<dbReference type="AlphaFoldDB" id="A0A811S0V1"/>
<feature type="transmembrane region" description="Helical" evidence="2">
    <location>
        <begin position="569"/>
        <end position="593"/>
    </location>
</feature>
<feature type="compositionally biased region" description="Gly residues" evidence="1">
    <location>
        <begin position="101"/>
        <end position="110"/>
    </location>
</feature>
<feature type="region of interest" description="Disordered" evidence="1">
    <location>
        <begin position="23"/>
        <end position="216"/>
    </location>
</feature>
<evidence type="ECO:0000256" key="2">
    <source>
        <dbReference type="SAM" id="Phobius"/>
    </source>
</evidence>
<proteinExistence type="predicted"/>
<gene>
    <name evidence="3" type="ORF">NCGR_LOCUS58726</name>
</gene>
<keyword evidence="2" id="KW-1133">Transmembrane helix</keyword>
<feature type="compositionally biased region" description="Low complexity" evidence="1">
    <location>
        <begin position="131"/>
        <end position="143"/>
    </location>
</feature>
<dbReference type="GO" id="GO:0000911">
    <property type="term" value="P:cytokinesis by cell plate formation"/>
    <property type="evidence" value="ECO:0007669"/>
    <property type="project" value="InterPro"/>
</dbReference>
<feature type="compositionally biased region" description="Polar residues" evidence="1">
    <location>
        <begin position="150"/>
        <end position="164"/>
    </location>
</feature>
<keyword evidence="4" id="KW-1185">Reference proteome</keyword>
<reference evidence="3" key="1">
    <citation type="submission" date="2020-10" db="EMBL/GenBank/DDBJ databases">
        <authorList>
            <person name="Han B."/>
            <person name="Lu T."/>
            <person name="Zhao Q."/>
            <person name="Huang X."/>
            <person name="Zhao Y."/>
        </authorList>
    </citation>
    <scope>NUCLEOTIDE SEQUENCE</scope>
</reference>
<dbReference type="InterPro" id="IPR040321">
    <property type="entry name" value="SCD2-like"/>
</dbReference>
<evidence type="ECO:0000313" key="4">
    <source>
        <dbReference type="Proteomes" id="UP000604825"/>
    </source>
</evidence>
<name>A0A811S0V1_9POAL</name>
<sequence>MDRLSRPASPGGGGLGYASRRGLYVQAASHHHQAGGGSAQTSPGGSPKELSPVHRHARAGALGGAGAASTAGRRAGVGPGAGARAQNSAARAAAQRLARVMGGGAGGDAGSGSDDDDDYELSGPPIELSNTPRRTSTRSPSPSIGRYLADQTQVGRPPSLTNRYTAGKSVPMIPSIKRPATSGAGAGAGSESPMPNRREQRRSVDLGSSLRARRTSSSLNDEINTLQVENESMYDKFNMLEAINLVFILPASSHLQLAEERSDDGDAKSMHMEREDSDIGDAVETEPILISRKDAALEQRKIAMRIASRRSSSASCNEIATLKSEAKEEVVLKRCWLARYWTLCSKLGIHSDIAEEKKEYWSSFAPRALEAVLSIGQKARDGTLSDNADMESRSKMSDVNDISSDGNIETMLSVEKGLRELASLKVEDAIMLTLAENRHIKPLSGQASEGRSPSESLELSAEEREDVRFKQAWLTYFWRRAKNHNVEEDIADERLHFWIEQSNHPVTTSDVIEGAKSVPKQLPGLLSAAMIGALYHTLRSDDPAAAVPILRAMSTETPSPASQRRRQCAAAVAAAAAACLAPLVVFLAVLVLVPSLIPRLLLRPHHVVPYVASSELRALAFDAAASAVTYNLSAVLRFDGPPNLYARRYTGIRAAPFYAGQELGAAVALPGFTQRSGGGNALPVAWAGVQRVPPGRRARAVAAALARERAEGWISVKVAVRAAQDGAESDFACVLSFPVPHKRDGGGAGNGAAPGVFDGGSCIDAVRTEF</sequence>
<evidence type="ECO:0000313" key="3">
    <source>
        <dbReference type="EMBL" id="CAD6334628.1"/>
    </source>
</evidence>
<evidence type="ECO:0000256" key="1">
    <source>
        <dbReference type="SAM" id="MobiDB-lite"/>
    </source>
</evidence>
<keyword evidence="2" id="KW-0472">Membrane</keyword>
<feature type="compositionally biased region" description="Low complexity" evidence="1">
    <location>
        <begin position="206"/>
        <end position="216"/>
    </location>
</feature>
<dbReference type="PANTHER" id="PTHR31762:SF17">
    <property type="entry name" value="COILED-COIL DOMAIN-CONTAINING PROTEIN SCD2"/>
    <property type="match status" value="1"/>
</dbReference>